<dbReference type="Pfam" id="PF01400">
    <property type="entry name" value="Astacin"/>
    <property type="match status" value="1"/>
</dbReference>
<gene>
    <name evidence="3" type="ORF">IQK56_26135</name>
</gene>
<evidence type="ECO:0000313" key="3">
    <source>
        <dbReference type="EMBL" id="MBE8594112.1"/>
    </source>
</evidence>
<dbReference type="Proteomes" id="UP000613075">
    <property type="component" value="Unassembled WGS sequence"/>
</dbReference>
<reference evidence="3 4" key="1">
    <citation type="submission" date="2020-10" db="EMBL/GenBank/DDBJ databases">
        <title>The draft genomes of Cyclamen pathogen Pseudomonas sp.</title>
        <authorList>
            <person name="Fujikawa T."/>
            <person name="Sawada H."/>
        </authorList>
    </citation>
    <scope>NUCLEOTIDE SEQUENCE [LARGE SCALE GENOMIC DNA]</scope>
    <source>
        <strain evidence="3 4">MAFF 301449</strain>
    </source>
</reference>
<dbReference type="SMART" id="SM00235">
    <property type="entry name" value="ZnMc"/>
    <property type="match status" value="1"/>
</dbReference>
<dbReference type="InterPro" id="IPR006026">
    <property type="entry name" value="Peptidase_Metallo"/>
</dbReference>
<feature type="domain" description="Peptidase metallopeptidase" evidence="2">
    <location>
        <begin position="31"/>
        <end position="170"/>
    </location>
</feature>
<dbReference type="PANTHER" id="PTHR10127">
    <property type="entry name" value="DISCOIDIN, CUB, EGF, LAMININ , AND ZINC METALLOPROTEASE DOMAIN CONTAINING"/>
    <property type="match status" value="1"/>
</dbReference>
<feature type="region of interest" description="Disordered" evidence="1">
    <location>
        <begin position="1"/>
        <end position="31"/>
    </location>
</feature>
<name>A0ABR9SZ57_9PSED</name>
<evidence type="ECO:0000259" key="2">
    <source>
        <dbReference type="SMART" id="SM00235"/>
    </source>
</evidence>
<evidence type="ECO:0000256" key="1">
    <source>
        <dbReference type="SAM" id="MobiDB-lite"/>
    </source>
</evidence>
<dbReference type="InterPro" id="IPR024079">
    <property type="entry name" value="MetalloPept_cat_dom_sf"/>
</dbReference>
<organism evidence="3 4">
    <name type="scientific">Pseudomonas cyclaminis</name>
    <dbReference type="NCBI Taxonomy" id="2781239"/>
    <lineage>
        <taxon>Bacteria</taxon>
        <taxon>Pseudomonadati</taxon>
        <taxon>Pseudomonadota</taxon>
        <taxon>Gammaproteobacteria</taxon>
        <taxon>Pseudomonadales</taxon>
        <taxon>Pseudomonadaceae</taxon>
        <taxon>Pseudomonas</taxon>
    </lineage>
</organism>
<sequence length="245" mass="27736">MTVHNLTAPVISPPAADASPPTRHKRGIASTSKLWPQHSVLKISLLNMTEEQKSLVKTNIKKWIPHTNLYLKFVETSNGDIRISADNTTSSGWSRVGTDAKNAPPYEPTMSIGFKNTPERIEAQVLHEFGHALGLRHEHQHPDRTLQIDDEGVYKEFESRSKTRAEAYNDILKKFYRSTVTTSPYDEHSIMHYSFPASRLIESNEIPKPLQLSEGDKNFIKSLYPEDSSPYGKLLNTLIRVLIKS</sequence>
<evidence type="ECO:0000313" key="4">
    <source>
        <dbReference type="Proteomes" id="UP000613075"/>
    </source>
</evidence>
<dbReference type="RefSeq" id="WP_193863078.1">
    <property type="nucleotide sequence ID" value="NZ_JADDUM010000245.1"/>
</dbReference>
<comment type="caution">
    <text evidence="3">The sequence shown here is derived from an EMBL/GenBank/DDBJ whole genome shotgun (WGS) entry which is preliminary data.</text>
</comment>
<dbReference type="Gene3D" id="3.40.390.10">
    <property type="entry name" value="Collagenase (Catalytic Domain)"/>
    <property type="match status" value="1"/>
</dbReference>
<proteinExistence type="predicted"/>
<dbReference type="InterPro" id="IPR001506">
    <property type="entry name" value="Peptidase_M12A"/>
</dbReference>
<keyword evidence="4" id="KW-1185">Reference proteome</keyword>
<dbReference type="SUPFAM" id="SSF55486">
    <property type="entry name" value="Metalloproteases ('zincins'), catalytic domain"/>
    <property type="match status" value="1"/>
</dbReference>
<dbReference type="EMBL" id="JADDUM010000245">
    <property type="protein sequence ID" value="MBE8594112.1"/>
    <property type="molecule type" value="Genomic_DNA"/>
</dbReference>
<dbReference type="PANTHER" id="PTHR10127:SF850">
    <property type="entry name" value="METALLOENDOPEPTIDASE"/>
    <property type="match status" value="1"/>
</dbReference>
<accession>A0ABR9SZ57</accession>
<protein>
    <submittedName>
        <fullName evidence="3">Peptidase M12A astacin</fullName>
    </submittedName>
</protein>